<evidence type="ECO:0000313" key="2">
    <source>
        <dbReference type="Proteomes" id="UP000887540"/>
    </source>
</evidence>
<sequence>MAKIAWYYSLFFLIVALAVLFADAAPNADFSEDDIFRVARAPQAKWMRFGKRAPQAKWMRFGKRAPQAKWMRFGKRDPTFEGEYEVEQ</sequence>
<protein>
    <submittedName>
        <fullName evidence="3">Uncharacterized protein</fullName>
    </submittedName>
</protein>
<dbReference type="WBParaSite" id="ACRNAN_scaffold3183.g32350.t1">
    <property type="protein sequence ID" value="ACRNAN_scaffold3183.g32350.t1"/>
    <property type="gene ID" value="ACRNAN_scaffold3183.g32350"/>
</dbReference>
<organism evidence="2 3">
    <name type="scientific">Acrobeloides nanus</name>
    <dbReference type="NCBI Taxonomy" id="290746"/>
    <lineage>
        <taxon>Eukaryota</taxon>
        <taxon>Metazoa</taxon>
        <taxon>Ecdysozoa</taxon>
        <taxon>Nematoda</taxon>
        <taxon>Chromadorea</taxon>
        <taxon>Rhabditida</taxon>
        <taxon>Tylenchina</taxon>
        <taxon>Cephalobomorpha</taxon>
        <taxon>Cephaloboidea</taxon>
        <taxon>Cephalobidae</taxon>
        <taxon>Acrobeloides</taxon>
    </lineage>
</organism>
<keyword evidence="2" id="KW-1185">Reference proteome</keyword>
<dbReference type="AlphaFoldDB" id="A0A914DMT9"/>
<reference evidence="3" key="1">
    <citation type="submission" date="2022-11" db="UniProtKB">
        <authorList>
            <consortium name="WormBaseParasite"/>
        </authorList>
    </citation>
    <scope>IDENTIFICATION</scope>
</reference>
<dbReference type="Proteomes" id="UP000887540">
    <property type="component" value="Unplaced"/>
</dbReference>
<proteinExistence type="predicted"/>
<feature type="chain" id="PRO_5037409991" evidence="1">
    <location>
        <begin position="25"/>
        <end position="88"/>
    </location>
</feature>
<keyword evidence="1" id="KW-0732">Signal</keyword>
<evidence type="ECO:0000313" key="3">
    <source>
        <dbReference type="WBParaSite" id="ACRNAN_scaffold3183.g32350.t1"/>
    </source>
</evidence>
<name>A0A914DMT9_9BILA</name>
<accession>A0A914DMT9</accession>
<feature type="signal peptide" evidence="1">
    <location>
        <begin position="1"/>
        <end position="24"/>
    </location>
</feature>
<evidence type="ECO:0000256" key="1">
    <source>
        <dbReference type="SAM" id="SignalP"/>
    </source>
</evidence>